<evidence type="ECO:0000313" key="4">
    <source>
        <dbReference type="EMBL" id="GAA5440129.1"/>
    </source>
</evidence>
<feature type="signal peptide" evidence="2">
    <location>
        <begin position="1"/>
        <end position="26"/>
    </location>
</feature>
<dbReference type="PROSITE" id="PS51257">
    <property type="entry name" value="PROKAR_LIPOPROTEIN"/>
    <property type="match status" value="1"/>
</dbReference>
<reference evidence="4 5" key="1">
    <citation type="submission" date="2024-02" db="EMBL/GenBank/DDBJ databases">
        <title>Deinococcus caeni NBRC 101312.</title>
        <authorList>
            <person name="Ichikawa N."/>
            <person name="Katano-Makiyama Y."/>
            <person name="Hidaka K."/>
        </authorList>
    </citation>
    <scope>NUCLEOTIDE SEQUENCE [LARGE SCALE GENOMIC DNA]</scope>
    <source>
        <strain evidence="4 5">NBRC 101312</strain>
    </source>
</reference>
<dbReference type="EMBL" id="BAABQU010000017">
    <property type="protein sequence ID" value="GAA5440129.1"/>
    <property type="molecule type" value="Genomic_DNA"/>
</dbReference>
<feature type="chain" id="PRO_5045598646" description="PET hydrolase/cutinase-like domain-containing protein" evidence="2">
    <location>
        <begin position="27"/>
        <end position="105"/>
    </location>
</feature>
<evidence type="ECO:0000259" key="3">
    <source>
        <dbReference type="Pfam" id="PF12740"/>
    </source>
</evidence>
<dbReference type="Gene3D" id="3.40.50.1820">
    <property type="entry name" value="alpha/beta hydrolase"/>
    <property type="match status" value="1"/>
</dbReference>
<keyword evidence="2" id="KW-0732">Signal</keyword>
<dbReference type="Proteomes" id="UP001423409">
    <property type="component" value="Unassembled WGS sequence"/>
</dbReference>
<dbReference type="InterPro" id="IPR041127">
    <property type="entry name" value="PET_hydrolase/cutinase-like"/>
</dbReference>
<dbReference type="InterPro" id="IPR029058">
    <property type="entry name" value="AB_hydrolase_fold"/>
</dbReference>
<evidence type="ECO:0000313" key="5">
    <source>
        <dbReference type="Proteomes" id="UP001423409"/>
    </source>
</evidence>
<feature type="region of interest" description="Disordered" evidence="1">
    <location>
        <begin position="22"/>
        <end position="54"/>
    </location>
</feature>
<comment type="caution">
    <text evidence="4">The sequence shown here is derived from an EMBL/GenBank/DDBJ whole genome shotgun (WGS) entry which is preliminary data.</text>
</comment>
<keyword evidence="5" id="KW-1185">Reference proteome</keyword>
<evidence type="ECO:0000256" key="1">
    <source>
        <dbReference type="SAM" id="MobiDB-lite"/>
    </source>
</evidence>
<protein>
    <recommendedName>
        <fullName evidence="3">PET hydrolase/cutinase-like domain-containing protein</fullName>
    </recommendedName>
</protein>
<evidence type="ECO:0000256" key="2">
    <source>
        <dbReference type="SAM" id="SignalP"/>
    </source>
</evidence>
<proteinExistence type="predicted"/>
<sequence length="105" mass="10487">MKNLTVGLALTVLLAACAGVQSPSGAADQPVTTQAVNPFERGPAPTTASLEAKRGPYATTSTSVSRLRVSGFGGGTIYYPTTTSDGTFGAVAVSPGYTATQSSLS</sequence>
<dbReference type="RefSeq" id="WP_345444341.1">
    <property type="nucleotide sequence ID" value="NZ_BAABQU010000017.1"/>
</dbReference>
<feature type="domain" description="PET hydrolase/cutinase-like" evidence="3">
    <location>
        <begin position="34"/>
        <end position="104"/>
    </location>
</feature>
<accession>A0ABP9UFJ1</accession>
<organism evidence="4 5">
    <name type="scientific">Deinococcus caeni</name>
    <dbReference type="NCBI Taxonomy" id="569127"/>
    <lineage>
        <taxon>Bacteria</taxon>
        <taxon>Thermotogati</taxon>
        <taxon>Deinococcota</taxon>
        <taxon>Deinococci</taxon>
        <taxon>Deinococcales</taxon>
        <taxon>Deinococcaceae</taxon>
        <taxon>Deinococcus</taxon>
    </lineage>
</organism>
<name>A0ABP9UFJ1_9DEIO</name>
<dbReference type="Pfam" id="PF12740">
    <property type="entry name" value="PETase"/>
    <property type="match status" value="1"/>
</dbReference>
<gene>
    <name evidence="4" type="ORF">Dcae01_01639</name>
</gene>